<gene>
    <name evidence="2" type="ORF">QR695_14855</name>
</gene>
<feature type="signal peptide" evidence="1">
    <location>
        <begin position="1"/>
        <end position="18"/>
    </location>
</feature>
<sequence>MKKAFLALVASLFLVACSNEDDLSTYEEYGVLEETIEIEQYEPKVETDKDGNRVILFYEGERVAYKSVYVKDERHLKVISTDDEAPLYNDTL</sequence>
<evidence type="ECO:0008006" key="4">
    <source>
        <dbReference type="Google" id="ProtNLM"/>
    </source>
</evidence>
<evidence type="ECO:0000313" key="2">
    <source>
        <dbReference type="EMBL" id="MDL5378282.1"/>
    </source>
</evidence>
<dbReference type="PROSITE" id="PS51257">
    <property type="entry name" value="PROKAR_LIPOPROTEIN"/>
    <property type="match status" value="1"/>
</dbReference>
<dbReference type="EMBL" id="JASWER010000022">
    <property type="protein sequence ID" value="MDL5378282.1"/>
    <property type="molecule type" value="Genomic_DNA"/>
</dbReference>
<keyword evidence="3" id="KW-1185">Reference proteome</keyword>
<evidence type="ECO:0000256" key="1">
    <source>
        <dbReference type="SAM" id="SignalP"/>
    </source>
</evidence>
<feature type="chain" id="PRO_5047060988" description="Lipoprotein" evidence="1">
    <location>
        <begin position="19"/>
        <end position="92"/>
    </location>
</feature>
<dbReference type="Proteomes" id="UP001230807">
    <property type="component" value="Unassembled WGS sequence"/>
</dbReference>
<evidence type="ECO:0000313" key="3">
    <source>
        <dbReference type="Proteomes" id="UP001230807"/>
    </source>
</evidence>
<dbReference type="RefSeq" id="WP_286038574.1">
    <property type="nucleotide sequence ID" value="NZ_CP183077.1"/>
</dbReference>
<name>A0ABT7MSX8_9BACL</name>
<organism evidence="2 3">
    <name type="scientific">Exiguobacterium mexicanum</name>
    <dbReference type="NCBI Taxonomy" id="340146"/>
    <lineage>
        <taxon>Bacteria</taxon>
        <taxon>Bacillati</taxon>
        <taxon>Bacillota</taxon>
        <taxon>Bacilli</taxon>
        <taxon>Bacillales</taxon>
        <taxon>Bacillales Family XII. Incertae Sedis</taxon>
        <taxon>Exiguobacterium</taxon>
    </lineage>
</organism>
<reference evidence="2 3" key="1">
    <citation type="submission" date="2023-06" db="EMBL/GenBank/DDBJ databases">
        <title>Influencing factors and mechanism of Cr(VI) reduction by facultative anaerobic Exiguobacterium sp. PY14.</title>
        <authorList>
            <person name="Zou L."/>
        </authorList>
    </citation>
    <scope>NUCLEOTIDE SEQUENCE [LARGE SCALE GENOMIC DNA]</scope>
    <source>
        <strain evidence="2 3">PY14</strain>
    </source>
</reference>
<accession>A0ABT7MSX8</accession>
<proteinExistence type="predicted"/>
<comment type="caution">
    <text evidence="2">The sequence shown here is derived from an EMBL/GenBank/DDBJ whole genome shotgun (WGS) entry which is preliminary data.</text>
</comment>
<protein>
    <recommendedName>
        <fullName evidence="4">Lipoprotein</fullName>
    </recommendedName>
</protein>
<keyword evidence="1" id="KW-0732">Signal</keyword>